<evidence type="ECO:0000313" key="1">
    <source>
        <dbReference type="EMBL" id="NMC63510.1"/>
    </source>
</evidence>
<sequence length="379" mass="42505">MTEPLERKQENIVLGKPAQAFNVEAIKLSPEALKAIHNSEPVVAVETKISKAVVQDLRETLEACKKDLKIAQKYGLDNGKLSVLDQALLQAERTGKISGNIDVVALKNAKSIITRSKLNDRIAARNQGLAYRYRHNVHNHDLIDVRQELFAMLLNNRQLAGLQKGSKTIQEQKEELGFGGEISSDKSVDEALEERLKFLLAEEKALTESQQDRSVDEAQVEFFNVDVDTGFANELRNQSEFGFLQDNEGLEILLDGVVDIVPYIAERRAQETGRDSAEISAEIFQFQELVRKRKKKGDLVAKEDVETLLLVQYLPILYDAVNYIMDQGLDSDAVTKMQSLKGELAALIQSAADPKSAIHELFKQVKESLQDREMVEWTG</sequence>
<protein>
    <submittedName>
        <fullName evidence="1">Uncharacterized protein</fullName>
    </submittedName>
</protein>
<gene>
    <name evidence="1" type="ORF">GYA55_10140</name>
</gene>
<organism evidence="1 2">
    <name type="scientific">SAR324 cluster bacterium</name>
    <dbReference type="NCBI Taxonomy" id="2024889"/>
    <lineage>
        <taxon>Bacteria</taxon>
        <taxon>Deltaproteobacteria</taxon>
        <taxon>SAR324 cluster</taxon>
    </lineage>
</organism>
<reference evidence="1 2" key="1">
    <citation type="journal article" date="2020" name="Biotechnol. Biofuels">
        <title>New insights from the biogas microbiome by comprehensive genome-resolved metagenomics of nearly 1600 species originating from multiple anaerobic digesters.</title>
        <authorList>
            <person name="Campanaro S."/>
            <person name="Treu L."/>
            <person name="Rodriguez-R L.M."/>
            <person name="Kovalovszki A."/>
            <person name="Ziels R.M."/>
            <person name="Maus I."/>
            <person name="Zhu X."/>
            <person name="Kougias P.G."/>
            <person name="Basile A."/>
            <person name="Luo G."/>
            <person name="Schluter A."/>
            <person name="Konstantinidis K.T."/>
            <person name="Angelidaki I."/>
        </authorList>
    </citation>
    <scope>NUCLEOTIDE SEQUENCE [LARGE SCALE GENOMIC DNA]</scope>
    <source>
        <strain evidence="1">AS27yjCOA_65</strain>
    </source>
</reference>
<dbReference type="AlphaFoldDB" id="A0A7X9ILZ9"/>
<evidence type="ECO:0000313" key="2">
    <source>
        <dbReference type="Proteomes" id="UP000524246"/>
    </source>
</evidence>
<name>A0A7X9ILZ9_9DELT</name>
<dbReference type="EMBL" id="JAAZON010000458">
    <property type="protein sequence ID" value="NMC63510.1"/>
    <property type="molecule type" value="Genomic_DNA"/>
</dbReference>
<accession>A0A7X9ILZ9</accession>
<dbReference type="Proteomes" id="UP000524246">
    <property type="component" value="Unassembled WGS sequence"/>
</dbReference>
<proteinExistence type="predicted"/>
<comment type="caution">
    <text evidence="1">The sequence shown here is derived from an EMBL/GenBank/DDBJ whole genome shotgun (WGS) entry which is preliminary data.</text>
</comment>